<feature type="transmembrane region" description="Helical" evidence="1">
    <location>
        <begin position="362"/>
        <end position="386"/>
    </location>
</feature>
<dbReference type="InterPro" id="IPR002816">
    <property type="entry name" value="TraB/PrgY/GumN_fam"/>
</dbReference>
<gene>
    <name evidence="2" type="ORF">CALK_1004</name>
</gene>
<evidence type="ECO:0000313" key="2">
    <source>
        <dbReference type="EMBL" id="ERP32023.1"/>
    </source>
</evidence>
<dbReference type="OrthoDB" id="9809330at2"/>
<name>U7D7V8_9BACT</name>
<dbReference type="InterPro" id="IPR046345">
    <property type="entry name" value="TraB_PrgY-like"/>
</dbReference>
<dbReference type="CDD" id="cd14726">
    <property type="entry name" value="TraB_PrgY-like"/>
    <property type="match status" value="1"/>
</dbReference>
<proteinExistence type="predicted"/>
<dbReference type="InterPro" id="IPR005230">
    <property type="entry name" value="TraB_bac"/>
</dbReference>
<accession>U7D7V8</accession>
<comment type="caution">
    <text evidence="2">The sequence shown here is derived from an EMBL/GenBank/DDBJ whole genome shotgun (WGS) entry which is preliminary data.</text>
</comment>
<evidence type="ECO:0000256" key="1">
    <source>
        <dbReference type="SAM" id="Phobius"/>
    </source>
</evidence>
<dbReference type="eggNOG" id="COG1916">
    <property type="taxonomic scope" value="Bacteria"/>
</dbReference>
<dbReference type="Proteomes" id="UP000017148">
    <property type="component" value="Unassembled WGS sequence"/>
</dbReference>
<dbReference type="EMBL" id="ASJR01000007">
    <property type="protein sequence ID" value="ERP32023.1"/>
    <property type="molecule type" value="Genomic_DNA"/>
</dbReference>
<feature type="transmembrane region" description="Helical" evidence="1">
    <location>
        <begin position="280"/>
        <end position="309"/>
    </location>
</feature>
<protein>
    <submittedName>
        <fullName evidence="2">TraB family protein</fullName>
    </submittedName>
</protein>
<organism evidence="2 3">
    <name type="scientific">Chitinivibrio alkaliphilus ACht1</name>
    <dbReference type="NCBI Taxonomy" id="1313304"/>
    <lineage>
        <taxon>Bacteria</taxon>
        <taxon>Pseudomonadati</taxon>
        <taxon>Fibrobacterota</taxon>
        <taxon>Chitinivibrionia</taxon>
        <taxon>Chitinivibrionales</taxon>
        <taxon>Chitinivibrionaceae</taxon>
        <taxon>Chitinivibrio</taxon>
    </lineage>
</organism>
<feature type="transmembrane region" description="Helical" evidence="1">
    <location>
        <begin position="250"/>
        <end position="268"/>
    </location>
</feature>
<keyword evidence="1" id="KW-0812">Transmembrane</keyword>
<keyword evidence="3" id="KW-1185">Reference proteome</keyword>
<reference evidence="2 3" key="1">
    <citation type="journal article" date="2013" name="Environ. Microbiol.">
        <title>Genome analysis of Chitinivibrio alkaliphilus gen. nov., sp. nov., a novel extremely haloalkaliphilic anaerobic chitinolytic bacterium from the candidate phylum Termite Group 3.</title>
        <authorList>
            <person name="Sorokin D.Y."/>
            <person name="Gumerov V.M."/>
            <person name="Rakitin A.L."/>
            <person name="Beletsky A.V."/>
            <person name="Damste J.S."/>
            <person name="Muyzer G."/>
            <person name="Mardanov A.V."/>
            <person name="Ravin N.V."/>
        </authorList>
    </citation>
    <scope>NUCLEOTIDE SEQUENCE [LARGE SCALE GENOMIC DNA]</scope>
    <source>
        <strain evidence="2 3">ACht1</strain>
    </source>
</reference>
<sequence>MEYDKNITKVDWQEKTVYLLGTAHVSKQSVVEVREACRNLSPDTVCVELCKNRLESIRNADRWKNMDIFRIIKEKKAVMLFAQLILSSFYRKLGKELEVTPGAEMIEGVHQAEQDNRELILADRDIQITLKRVWGNLSFFEKIRLLAHLLPSLLFHSDEKIDHETVEELKNKDHLEHAMEEFTHEFPRIQESLIHERDMHLAEKIKSATGTTILAVVGAGHVPGIARQLFEENDLDAITHVPPPSLLPRLITWGFPLLIIALIAYGFVTGGSERGGEMLLLWVLLNGTLSAVGTLLAGAHILTILTAFVAAPLTSLNPTIGAGYITGLVQTILKRPTVADMEAVPEATESMRGLWKNPLTRILLVFIFSSLGSSLASLAYPFVLAFRLAQ</sequence>
<dbReference type="Pfam" id="PF01963">
    <property type="entry name" value="TraB_PrgY_gumN"/>
    <property type="match status" value="1"/>
</dbReference>
<dbReference type="PANTHER" id="PTHR21530">
    <property type="entry name" value="PHEROMONE SHUTDOWN PROTEIN"/>
    <property type="match status" value="1"/>
</dbReference>
<dbReference type="PANTHER" id="PTHR21530:SF7">
    <property type="entry name" value="TRAB DOMAIN-CONTAINING PROTEIN"/>
    <property type="match status" value="1"/>
</dbReference>
<evidence type="ECO:0000313" key="3">
    <source>
        <dbReference type="Proteomes" id="UP000017148"/>
    </source>
</evidence>
<keyword evidence="1" id="KW-1133">Transmembrane helix</keyword>
<dbReference type="NCBIfam" id="TIGR00261">
    <property type="entry name" value="traB"/>
    <property type="match status" value="1"/>
</dbReference>
<dbReference type="AlphaFoldDB" id="U7D7V8"/>
<keyword evidence="1" id="KW-0472">Membrane</keyword>
<dbReference type="RefSeq" id="WP_022636498.1">
    <property type="nucleotide sequence ID" value="NZ_ASJR01000007.1"/>
</dbReference>
<dbReference type="PATRIC" id="fig|1313304.3.peg.960"/>
<dbReference type="STRING" id="1313304.CALK_1004"/>